<comment type="cofactor">
    <cofactor evidence="10">
        <name>Mg(2+)</name>
        <dbReference type="ChEBI" id="CHEBI:18420"/>
    </cofactor>
    <text evidence="10">Binds 1 Mg(2+) ion per subunit. May bind a second metal ion at a regulatory site, or after substrate binding.</text>
</comment>
<accession>A0A4Q8ADY6</accession>
<feature type="compositionally biased region" description="Polar residues" evidence="11">
    <location>
        <begin position="173"/>
        <end position="187"/>
    </location>
</feature>
<keyword evidence="6 10" id="KW-0479">Metal-binding</keyword>
<keyword evidence="5 10" id="KW-0540">Nuclease</keyword>
<keyword evidence="10" id="KW-0963">Cytoplasm</keyword>
<dbReference type="GO" id="GO:0003676">
    <property type="term" value="F:nucleic acid binding"/>
    <property type="evidence" value="ECO:0007669"/>
    <property type="project" value="InterPro"/>
</dbReference>
<dbReference type="CDD" id="cd09278">
    <property type="entry name" value="RNase_HI_prokaryote_like"/>
    <property type="match status" value="1"/>
</dbReference>
<name>A0A4Q8ADY6_9MICC</name>
<dbReference type="HAMAP" id="MF_00042">
    <property type="entry name" value="RNase_H"/>
    <property type="match status" value="1"/>
</dbReference>
<evidence type="ECO:0000256" key="9">
    <source>
        <dbReference type="ARBA" id="ARBA00022842"/>
    </source>
</evidence>
<organism evidence="13 14">
    <name type="scientific">Zhihengliuella halotolerans</name>
    <dbReference type="NCBI Taxonomy" id="370736"/>
    <lineage>
        <taxon>Bacteria</taxon>
        <taxon>Bacillati</taxon>
        <taxon>Actinomycetota</taxon>
        <taxon>Actinomycetes</taxon>
        <taxon>Micrococcales</taxon>
        <taxon>Micrococcaceae</taxon>
        <taxon>Zhihengliuella</taxon>
    </lineage>
</organism>
<keyword evidence="9 10" id="KW-0460">Magnesium</keyword>
<dbReference type="GO" id="GO:0000287">
    <property type="term" value="F:magnesium ion binding"/>
    <property type="evidence" value="ECO:0007669"/>
    <property type="project" value="UniProtKB-UniRule"/>
</dbReference>
<evidence type="ECO:0000256" key="3">
    <source>
        <dbReference type="ARBA" id="ARBA00011245"/>
    </source>
</evidence>
<gene>
    <name evidence="10" type="primary">rnhA</name>
    <name evidence="13" type="ORF">EV380_2073</name>
</gene>
<keyword evidence="8 10" id="KW-0378">Hydrolase</keyword>
<proteinExistence type="inferred from homology"/>
<evidence type="ECO:0000256" key="1">
    <source>
        <dbReference type="ARBA" id="ARBA00000077"/>
    </source>
</evidence>
<dbReference type="PROSITE" id="PS50879">
    <property type="entry name" value="RNASE_H_1"/>
    <property type="match status" value="1"/>
</dbReference>
<keyword evidence="14" id="KW-1185">Reference proteome</keyword>
<keyword evidence="7 10" id="KW-0255">Endonuclease</keyword>
<dbReference type="EC" id="3.1.26.4" evidence="4 10"/>
<dbReference type="InterPro" id="IPR022892">
    <property type="entry name" value="RNaseHI"/>
</dbReference>
<dbReference type="InterPro" id="IPR012337">
    <property type="entry name" value="RNaseH-like_sf"/>
</dbReference>
<comment type="catalytic activity">
    <reaction evidence="1 10">
        <text>Endonucleolytic cleavage to 5'-phosphomonoester.</text>
        <dbReference type="EC" id="3.1.26.4"/>
    </reaction>
</comment>
<evidence type="ECO:0000256" key="5">
    <source>
        <dbReference type="ARBA" id="ARBA00022722"/>
    </source>
</evidence>
<feature type="region of interest" description="Disordered" evidence="11">
    <location>
        <begin position="138"/>
        <end position="188"/>
    </location>
</feature>
<dbReference type="InterPro" id="IPR002156">
    <property type="entry name" value="RNaseH_domain"/>
</dbReference>
<comment type="function">
    <text evidence="10">Endonuclease that specifically degrades the RNA of RNA-DNA hybrids.</text>
</comment>
<evidence type="ECO:0000313" key="13">
    <source>
        <dbReference type="EMBL" id="RZU62477.1"/>
    </source>
</evidence>
<feature type="binding site" evidence="10">
    <location>
        <position position="43"/>
    </location>
    <ligand>
        <name>Mg(2+)</name>
        <dbReference type="ChEBI" id="CHEBI:18420"/>
        <label>1</label>
    </ligand>
</feature>
<dbReference type="EMBL" id="SHLA01000001">
    <property type="protein sequence ID" value="RZU62477.1"/>
    <property type="molecule type" value="Genomic_DNA"/>
</dbReference>
<sequence>MTITAAADGSALGNPGPSGWAWYIDDANWRAGGWDHGTNNMGELMAVLDLLNATADRPDEPLHILCDSQYVINSVTKWMPGWKRKGWKKADGKPVLNVELLKQIDAALAGRTYTFEWVKGHAGHDLNEAADVRARAAATAHQRGVAPDAGPGLVGAPPAAAGAQGTTTAPASSVPTRAAPSSATAVANGTEPDLFSSLEGVQETGTGNAVLDAVVTLERELLEPEVRADASAVSYLLHADFRQIGSHGDLHDRDTAIAVLEESAAAPAGTFELLDAVTIADTVLLTYRLSGTGYATIVASLWVQADGRWRLRFRQSTPER</sequence>
<dbReference type="InterPro" id="IPR036397">
    <property type="entry name" value="RNaseH_sf"/>
</dbReference>
<dbReference type="GO" id="GO:0005737">
    <property type="term" value="C:cytoplasm"/>
    <property type="evidence" value="ECO:0007669"/>
    <property type="project" value="UniProtKB-SubCell"/>
</dbReference>
<dbReference type="InterPro" id="IPR032710">
    <property type="entry name" value="NTF2-like_dom_sf"/>
</dbReference>
<reference evidence="13 14" key="1">
    <citation type="submission" date="2019-02" db="EMBL/GenBank/DDBJ databases">
        <title>Sequencing the genomes of 1000 actinobacteria strains.</title>
        <authorList>
            <person name="Klenk H.-P."/>
        </authorList>
    </citation>
    <scope>NUCLEOTIDE SEQUENCE [LARGE SCALE GENOMIC DNA]</scope>
    <source>
        <strain evidence="13 14">DSM 17364</strain>
    </source>
</reference>
<dbReference type="Pfam" id="PF14534">
    <property type="entry name" value="DUF4440"/>
    <property type="match status" value="1"/>
</dbReference>
<evidence type="ECO:0000256" key="2">
    <source>
        <dbReference type="ARBA" id="ARBA00005300"/>
    </source>
</evidence>
<dbReference type="GO" id="GO:0004523">
    <property type="term" value="F:RNA-DNA hybrid ribonuclease activity"/>
    <property type="evidence" value="ECO:0007669"/>
    <property type="project" value="UniProtKB-UniRule"/>
</dbReference>
<dbReference type="Gene3D" id="3.10.450.50">
    <property type="match status" value="1"/>
</dbReference>
<evidence type="ECO:0000259" key="12">
    <source>
        <dbReference type="PROSITE" id="PS50879"/>
    </source>
</evidence>
<dbReference type="Gene3D" id="3.30.420.10">
    <property type="entry name" value="Ribonuclease H-like superfamily/Ribonuclease H"/>
    <property type="match status" value="1"/>
</dbReference>
<feature type="domain" description="RNase H type-1" evidence="12">
    <location>
        <begin position="1"/>
        <end position="139"/>
    </location>
</feature>
<feature type="binding site" evidence="10">
    <location>
        <position position="131"/>
    </location>
    <ligand>
        <name>Mg(2+)</name>
        <dbReference type="ChEBI" id="CHEBI:18420"/>
        <label>2</label>
    </ligand>
</feature>
<dbReference type="OrthoDB" id="7845843at2"/>
<feature type="compositionally biased region" description="Low complexity" evidence="11">
    <location>
        <begin position="138"/>
        <end position="171"/>
    </location>
</feature>
<dbReference type="Proteomes" id="UP000292685">
    <property type="component" value="Unassembled WGS sequence"/>
</dbReference>
<protein>
    <recommendedName>
        <fullName evidence="4 10">Ribonuclease H</fullName>
        <shortName evidence="10">RNase H</shortName>
        <ecNumber evidence="4 10">3.1.26.4</ecNumber>
    </recommendedName>
</protein>
<comment type="similarity">
    <text evidence="2 10">Belongs to the RNase H family.</text>
</comment>
<feature type="binding site" evidence="10">
    <location>
        <position position="67"/>
    </location>
    <ligand>
        <name>Mg(2+)</name>
        <dbReference type="ChEBI" id="CHEBI:18420"/>
        <label>1</label>
    </ligand>
</feature>
<comment type="caution">
    <text evidence="13">The sequence shown here is derived from an EMBL/GenBank/DDBJ whole genome shotgun (WGS) entry which is preliminary data.</text>
</comment>
<evidence type="ECO:0000256" key="7">
    <source>
        <dbReference type="ARBA" id="ARBA00022759"/>
    </source>
</evidence>
<dbReference type="Pfam" id="PF00075">
    <property type="entry name" value="RNase_H"/>
    <property type="match status" value="1"/>
</dbReference>
<dbReference type="AlphaFoldDB" id="A0A4Q8ADY6"/>
<dbReference type="RefSeq" id="WP_130451063.1">
    <property type="nucleotide sequence ID" value="NZ_SHLA01000001.1"/>
</dbReference>
<dbReference type="SUPFAM" id="SSF53098">
    <property type="entry name" value="Ribonuclease H-like"/>
    <property type="match status" value="1"/>
</dbReference>
<evidence type="ECO:0000256" key="8">
    <source>
        <dbReference type="ARBA" id="ARBA00022801"/>
    </source>
</evidence>
<evidence type="ECO:0000256" key="11">
    <source>
        <dbReference type="SAM" id="MobiDB-lite"/>
    </source>
</evidence>
<dbReference type="SUPFAM" id="SSF54427">
    <property type="entry name" value="NTF2-like"/>
    <property type="match status" value="1"/>
</dbReference>
<dbReference type="InterPro" id="IPR050092">
    <property type="entry name" value="RNase_H"/>
</dbReference>
<evidence type="ECO:0000256" key="10">
    <source>
        <dbReference type="HAMAP-Rule" id="MF_00042"/>
    </source>
</evidence>
<feature type="binding site" evidence="10">
    <location>
        <position position="8"/>
    </location>
    <ligand>
        <name>Mg(2+)</name>
        <dbReference type="ChEBI" id="CHEBI:18420"/>
        <label>2</label>
    </ligand>
</feature>
<dbReference type="PANTHER" id="PTHR10642">
    <property type="entry name" value="RIBONUCLEASE H1"/>
    <property type="match status" value="1"/>
</dbReference>
<comment type="subcellular location">
    <subcellularLocation>
        <location evidence="10">Cytoplasm</location>
    </subcellularLocation>
</comment>
<dbReference type="InterPro" id="IPR027843">
    <property type="entry name" value="DUF4440"/>
</dbReference>
<feature type="binding site" evidence="10">
    <location>
        <position position="8"/>
    </location>
    <ligand>
        <name>Mg(2+)</name>
        <dbReference type="ChEBI" id="CHEBI:18420"/>
        <label>1</label>
    </ligand>
</feature>
<dbReference type="PANTHER" id="PTHR10642:SF26">
    <property type="entry name" value="RIBONUCLEASE H1"/>
    <property type="match status" value="1"/>
</dbReference>
<dbReference type="GO" id="GO:0043137">
    <property type="term" value="P:DNA replication, removal of RNA primer"/>
    <property type="evidence" value="ECO:0007669"/>
    <property type="project" value="TreeGrafter"/>
</dbReference>
<evidence type="ECO:0000256" key="6">
    <source>
        <dbReference type="ARBA" id="ARBA00022723"/>
    </source>
</evidence>
<comment type="subunit">
    <text evidence="3 10">Monomer.</text>
</comment>
<evidence type="ECO:0000313" key="14">
    <source>
        <dbReference type="Proteomes" id="UP000292685"/>
    </source>
</evidence>
<evidence type="ECO:0000256" key="4">
    <source>
        <dbReference type="ARBA" id="ARBA00012180"/>
    </source>
</evidence>